<keyword evidence="1" id="KW-0472">Membrane</keyword>
<organism evidence="2 3">
    <name type="scientific">Entotheonella factor</name>
    <dbReference type="NCBI Taxonomy" id="1429438"/>
    <lineage>
        <taxon>Bacteria</taxon>
        <taxon>Pseudomonadati</taxon>
        <taxon>Nitrospinota/Tectimicrobiota group</taxon>
        <taxon>Candidatus Tectimicrobiota</taxon>
        <taxon>Candidatus Entotheonellia</taxon>
        <taxon>Candidatus Entotheonellales</taxon>
        <taxon>Candidatus Entotheonellaceae</taxon>
        <taxon>Candidatus Entotheonella</taxon>
    </lineage>
</organism>
<evidence type="ECO:0000313" key="3">
    <source>
        <dbReference type="Proteomes" id="UP000019141"/>
    </source>
</evidence>
<keyword evidence="3" id="KW-1185">Reference proteome</keyword>
<gene>
    <name evidence="2" type="ORF">ETSY1_25930</name>
</gene>
<dbReference type="EMBL" id="AZHW01000765">
    <property type="protein sequence ID" value="ETW96607.1"/>
    <property type="molecule type" value="Genomic_DNA"/>
</dbReference>
<keyword evidence="1" id="KW-1133">Transmembrane helix</keyword>
<feature type="transmembrane region" description="Helical" evidence="1">
    <location>
        <begin position="12"/>
        <end position="29"/>
    </location>
</feature>
<name>W4LF24_ENTF1</name>
<proteinExistence type="predicted"/>
<evidence type="ECO:0000313" key="2">
    <source>
        <dbReference type="EMBL" id="ETW96607.1"/>
    </source>
</evidence>
<dbReference type="HOGENOM" id="CLU_2521416_0_0_7"/>
<evidence type="ECO:0000256" key="1">
    <source>
        <dbReference type="SAM" id="Phobius"/>
    </source>
</evidence>
<accession>W4LF24</accession>
<sequence>MQNCLSKREGWLLAVIVGLLVGISMWQSAKLRDIQLELKKAHYAKRVRTAQLIVEGEMLRAAYFTATDAKTKRLARTYLERLAQ</sequence>
<reference evidence="2 3" key="1">
    <citation type="journal article" date="2014" name="Nature">
        <title>An environmental bacterial taxon with a large and distinct metabolic repertoire.</title>
        <authorList>
            <person name="Wilson M.C."/>
            <person name="Mori T."/>
            <person name="Ruckert C."/>
            <person name="Uria A.R."/>
            <person name="Helf M.J."/>
            <person name="Takada K."/>
            <person name="Gernert C."/>
            <person name="Steffens U.A."/>
            <person name="Heycke N."/>
            <person name="Schmitt S."/>
            <person name="Rinke C."/>
            <person name="Helfrich E.J."/>
            <person name="Brachmann A.O."/>
            <person name="Gurgui C."/>
            <person name="Wakimoto T."/>
            <person name="Kracht M."/>
            <person name="Crusemann M."/>
            <person name="Hentschel U."/>
            <person name="Abe I."/>
            <person name="Matsunaga S."/>
            <person name="Kalinowski J."/>
            <person name="Takeyama H."/>
            <person name="Piel J."/>
        </authorList>
    </citation>
    <scope>NUCLEOTIDE SEQUENCE [LARGE SCALE GENOMIC DNA]</scope>
    <source>
        <strain evidence="3">TSY1</strain>
    </source>
</reference>
<comment type="caution">
    <text evidence="2">The sequence shown here is derived from an EMBL/GenBank/DDBJ whole genome shotgun (WGS) entry which is preliminary data.</text>
</comment>
<dbReference type="Proteomes" id="UP000019141">
    <property type="component" value="Unassembled WGS sequence"/>
</dbReference>
<dbReference type="AlphaFoldDB" id="W4LF24"/>
<protein>
    <submittedName>
        <fullName evidence="2">Uncharacterized protein</fullName>
    </submittedName>
</protein>
<keyword evidence="1" id="KW-0812">Transmembrane</keyword>